<dbReference type="EnsemblPlants" id="Kaladp0076s0163.1.v1.1">
    <property type="protein sequence ID" value="Kaladp0076s0163.1.v1.1"/>
    <property type="gene ID" value="Kaladp0076s0163.v1.1"/>
</dbReference>
<keyword evidence="2" id="KW-0813">Transport</keyword>
<feature type="transmembrane region" description="Helical" evidence="9">
    <location>
        <begin position="26"/>
        <end position="47"/>
    </location>
</feature>
<feature type="transmembrane region" description="Helical" evidence="9">
    <location>
        <begin position="86"/>
        <end position="107"/>
    </location>
</feature>
<evidence type="ECO:0000256" key="1">
    <source>
        <dbReference type="ARBA" id="ARBA00004141"/>
    </source>
</evidence>
<keyword evidence="3 8" id="KW-0812">Transmembrane</keyword>
<evidence type="ECO:0000256" key="4">
    <source>
        <dbReference type="ARBA" id="ARBA00022737"/>
    </source>
</evidence>
<keyword evidence="5 8" id="KW-1133">Transmembrane helix</keyword>
<organism evidence="10 11">
    <name type="scientific">Kalanchoe fedtschenkoi</name>
    <name type="common">Lavender scallops</name>
    <name type="synonym">South American air plant</name>
    <dbReference type="NCBI Taxonomy" id="63787"/>
    <lineage>
        <taxon>Eukaryota</taxon>
        <taxon>Viridiplantae</taxon>
        <taxon>Streptophyta</taxon>
        <taxon>Embryophyta</taxon>
        <taxon>Tracheophyta</taxon>
        <taxon>Spermatophyta</taxon>
        <taxon>Magnoliopsida</taxon>
        <taxon>eudicotyledons</taxon>
        <taxon>Gunneridae</taxon>
        <taxon>Pentapetalae</taxon>
        <taxon>Saxifragales</taxon>
        <taxon>Crassulaceae</taxon>
        <taxon>Kalanchoe</taxon>
    </lineage>
</organism>
<comment type="subcellular location">
    <subcellularLocation>
        <location evidence="1 8">Membrane</location>
        <topology evidence="1 8">Multi-pass membrane protein</topology>
    </subcellularLocation>
</comment>
<dbReference type="AlphaFoldDB" id="A0A7N0UQ98"/>
<evidence type="ECO:0000313" key="11">
    <source>
        <dbReference type="Proteomes" id="UP000594263"/>
    </source>
</evidence>
<protein>
    <recommendedName>
        <fullName evidence="8">Mannose-P-dolichol utilization defect 1 protein homolog</fullName>
    </recommendedName>
</protein>
<dbReference type="Proteomes" id="UP000594263">
    <property type="component" value="Unplaced"/>
</dbReference>
<dbReference type="Gene3D" id="1.20.1280.290">
    <property type="match status" value="2"/>
</dbReference>
<reference evidence="10" key="1">
    <citation type="submission" date="2021-01" db="UniProtKB">
        <authorList>
            <consortium name="EnsemblPlants"/>
        </authorList>
    </citation>
    <scope>IDENTIFICATION</scope>
</reference>
<accession>A0A7N0UQ98</accession>
<feature type="transmembrane region" description="Helical" evidence="9">
    <location>
        <begin position="59"/>
        <end position="80"/>
    </location>
</feature>
<dbReference type="InterPro" id="IPR016817">
    <property type="entry name" value="MannP-dilichol_defect-1"/>
</dbReference>
<dbReference type="PIRSF" id="PIRSF023381">
    <property type="entry name" value="MannP-dilichol_defect-1p"/>
    <property type="match status" value="1"/>
</dbReference>
<evidence type="ECO:0000256" key="7">
    <source>
        <dbReference type="ARBA" id="ARBA00038475"/>
    </source>
</evidence>
<dbReference type="Gramene" id="Kaladp0076s0163.1.v1.1">
    <property type="protein sequence ID" value="Kaladp0076s0163.1.v1.1"/>
    <property type="gene ID" value="Kaladp0076s0163.v1.1"/>
</dbReference>
<evidence type="ECO:0000256" key="8">
    <source>
        <dbReference type="PIRNR" id="PIRNR023381"/>
    </source>
</evidence>
<evidence type="ECO:0000256" key="6">
    <source>
        <dbReference type="ARBA" id="ARBA00023136"/>
    </source>
</evidence>
<dbReference type="InterPro" id="IPR006603">
    <property type="entry name" value="PQ-loop_rpt"/>
</dbReference>
<dbReference type="GO" id="GO:0016020">
    <property type="term" value="C:membrane"/>
    <property type="evidence" value="ECO:0007669"/>
    <property type="project" value="UniProtKB-SubCell"/>
</dbReference>
<dbReference type="PANTHER" id="PTHR12226">
    <property type="entry name" value="MANNOSE-P-DOLICHOL UTILIZATION DEFECT 1 LEC35 -RELATED"/>
    <property type="match status" value="1"/>
</dbReference>
<evidence type="ECO:0000256" key="2">
    <source>
        <dbReference type="ARBA" id="ARBA00022448"/>
    </source>
</evidence>
<evidence type="ECO:0000256" key="9">
    <source>
        <dbReference type="SAM" id="Phobius"/>
    </source>
</evidence>
<keyword evidence="6 8" id="KW-0472">Membrane</keyword>
<sequence>MEIFGIDLSCAYESISNGEMPAKSCLLSLLSKILGYCIIAMSATVKFPQILKILKNQSIAGLSVAAFELDVVGYTIALAYCIHIGLPFSAFGELFFLYIQALILIAIMHYYSRPVGIKFWIKAILYSAIVPTIFSGRINPMIFEALYASQHVIFFSARLPQIWKNFKNKSTGQLSFMTTFINFGGSLTRVFTSIQEGAPLSLRLGSVRASIMNGVVLSQILLYQVMKHKSTEKAKVS</sequence>
<evidence type="ECO:0000256" key="3">
    <source>
        <dbReference type="ARBA" id="ARBA00022692"/>
    </source>
</evidence>
<dbReference type="Pfam" id="PF04193">
    <property type="entry name" value="PQ-loop"/>
    <property type="match status" value="2"/>
</dbReference>
<evidence type="ECO:0000256" key="5">
    <source>
        <dbReference type="ARBA" id="ARBA00022989"/>
    </source>
</evidence>
<comment type="similarity">
    <text evidence="7 8">Belongs to the MPDU1 (TC 2.A.43.3) family.</text>
</comment>
<keyword evidence="11" id="KW-1185">Reference proteome</keyword>
<name>A0A7N0UQ98_KALFE</name>
<evidence type="ECO:0000313" key="10">
    <source>
        <dbReference type="EnsemblPlants" id="Kaladp0076s0163.1.v1.1"/>
    </source>
</evidence>
<feature type="transmembrane region" description="Helical" evidence="9">
    <location>
        <begin position="119"/>
        <end position="138"/>
    </location>
</feature>
<keyword evidence="4" id="KW-0677">Repeat</keyword>
<dbReference type="PANTHER" id="PTHR12226:SF2">
    <property type="entry name" value="MANNOSE-P-DOLICHOL UTILIZATION DEFECT 1 PROTEIN"/>
    <property type="match status" value="1"/>
</dbReference>
<dbReference type="SMART" id="SM00679">
    <property type="entry name" value="CTNS"/>
    <property type="match status" value="2"/>
</dbReference>
<proteinExistence type="inferred from homology"/>